<evidence type="ECO:0000256" key="1">
    <source>
        <dbReference type="SAM" id="MobiDB-lite"/>
    </source>
</evidence>
<organism evidence="2">
    <name type="scientific">Anopheles marajoara</name>
    <dbReference type="NCBI Taxonomy" id="58244"/>
    <lineage>
        <taxon>Eukaryota</taxon>
        <taxon>Metazoa</taxon>
        <taxon>Ecdysozoa</taxon>
        <taxon>Arthropoda</taxon>
        <taxon>Hexapoda</taxon>
        <taxon>Insecta</taxon>
        <taxon>Pterygota</taxon>
        <taxon>Neoptera</taxon>
        <taxon>Endopterygota</taxon>
        <taxon>Diptera</taxon>
        <taxon>Nematocera</taxon>
        <taxon>Culicoidea</taxon>
        <taxon>Culicidae</taxon>
        <taxon>Anophelinae</taxon>
        <taxon>Anopheles</taxon>
    </lineage>
</organism>
<reference evidence="2" key="1">
    <citation type="submission" date="2018-01" db="EMBL/GenBank/DDBJ databases">
        <title>An insight into the sialome of Amazonian anophelines.</title>
        <authorList>
            <person name="Ribeiro J.M."/>
            <person name="Scarpassa V."/>
            <person name="Calvo E."/>
        </authorList>
    </citation>
    <scope>NUCLEOTIDE SEQUENCE</scope>
    <source>
        <tissue evidence="2">Salivary glands</tissue>
    </source>
</reference>
<name>A0A2M4C9L2_9DIPT</name>
<evidence type="ECO:0000313" key="2">
    <source>
        <dbReference type="EMBL" id="MBW61658.1"/>
    </source>
</evidence>
<protein>
    <submittedName>
        <fullName evidence="2">Putative secreted protein</fullName>
    </submittedName>
</protein>
<accession>A0A2M4C9L2</accession>
<dbReference type="EMBL" id="GGFJ01012517">
    <property type="protein sequence ID" value="MBW61658.1"/>
    <property type="molecule type" value="Transcribed_RNA"/>
</dbReference>
<dbReference type="AlphaFoldDB" id="A0A2M4C9L2"/>
<feature type="region of interest" description="Disordered" evidence="1">
    <location>
        <begin position="81"/>
        <end position="102"/>
    </location>
</feature>
<proteinExistence type="predicted"/>
<feature type="compositionally biased region" description="Basic residues" evidence="1">
    <location>
        <begin position="84"/>
        <end position="102"/>
    </location>
</feature>
<sequence>MLPSLLPAIPLSLSRSLCASIPPKTQSSDSVAKTLSSMFVLRRFLFYFFAPKPENVGTLFRADRVTGWWHAAGAWTKKNEFKSGRRNSVKSGRRPASRKKGP</sequence>